<dbReference type="AlphaFoldDB" id="X1BG89"/>
<sequence>MVAGADHGDAFKRDMGYSLREFLRILPSAVKGYTHRIDGSRVVIIGSEAGRQLTLDLKTLPERRIGMIRIPRIEVEFFFENFSERARKDFMLAFDRSYQRGGG</sequence>
<gene>
    <name evidence="1" type="ORF">S01H4_31793</name>
</gene>
<protein>
    <submittedName>
        <fullName evidence="1">Uncharacterized protein</fullName>
    </submittedName>
</protein>
<name>X1BG89_9ZZZZ</name>
<reference evidence="1" key="1">
    <citation type="journal article" date="2014" name="Front. Microbiol.">
        <title>High frequency of phylogenetically diverse reductive dehalogenase-homologous genes in deep subseafloor sedimentary metagenomes.</title>
        <authorList>
            <person name="Kawai M."/>
            <person name="Futagami T."/>
            <person name="Toyoda A."/>
            <person name="Takaki Y."/>
            <person name="Nishi S."/>
            <person name="Hori S."/>
            <person name="Arai W."/>
            <person name="Tsubouchi T."/>
            <person name="Morono Y."/>
            <person name="Uchiyama I."/>
            <person name="Ito T."/>
            <person name="Fujiyama A."/>
            <person name="Inagaki F."/>
            <person name="Takami H."/>
        </authorList>
    </citation>
    <scope>NUCLEOTIDE SEQUENCE</scope>
    <source>
        <strain evidence="1">Expedition CK06-06</strain>
    </source>
</reference>
<accession>X1BG89</accession>
<organism evidence="1">
    <name type="scientific">marine sediment metagenome</name>
    <dbReference type="NCBI Taxonomy" id="412755"/>
    <lineage>
        <taxon>unclassified sequences</taxon>
        <taxon>metagenomes</taxon>
        <taxon>ecological metagenomes</taxon>
    </lineage>
</organism>
<evidence type="ECO:0000313" key="1">
    <source>
        <dbReference type="EMBL" id="GAG83133.1"/>
    </source>
</evidence>
<comment type="caution">
    <text evidence="1">The sequence shown here is derived from an EMBL/GenBank/DDBJ whole genome shotgun (WGS) entry which is preliminary data.</text>
</comment>
<proteinExistence type="predicted"/>
<dbReference type="EMBL" id="BART01016549">
    <property type="protein sequence ID" value="GAG83133.1"/>
    <property type="molecule type" value="Genomic_DNA"/>
</dbReference>